<comment type="caution">
    <text evidence="3">The sequence shown here is derived from an EMBL/GenBank/DDBJ whole genome shotgun (WGS) entry which is preliminary data.</text>
</comment>
<evidence type="ECO:0000313" key="3">
    <source>
        <dbReference type="EMBL" id="SMP12852.1"/>
    </source>
</evidence>
<keyword evidence="4" id="KW-1185">Reference proteome</keyword>
<feature type="transmembrane region" description="Helical" evidence="2">
    <location>
        <begin position="83"/>
        <end position="103"/>
    </location>
</feature>
<dbReference type="InterPro" id="IPR019734">
    <property type="entry name" value="TPR_rpt"/>
</dbReference>
<reference evidence="3 4" key="1">
    <citation type="submission" date="2017-05" db="EMBL/GenBank/DDBJ databases">
        <authorList>
            <person name="Varghese N."/>
            <person name="Submissions S."/>
        </authorList>
    </citation>
    <scope>NUCLEOTIDE SEQUENCE [LARGE SCALE GENOMIC DNA]</scope>
    <source>
        <strain evidence="3 4">DSM 15360</strain>
    </source>
</reference>
<evidence type="ECO:0000256" key="2">
    <source>
        <dbReference type="SAM" id="Phobius"/>
    </source>
</evidence>
<keyword evidence="2" id="KW-0812">Transmembrane</keyword>
<name>A0ABY1NMT2_9BACT</name>
<dbReference type="RefSeq" id="WP_283411958.1">
    <property type="nucleotide sequence ID" value="NZ_FXUA01000002.1"/>
</dbReference>
<gene>
    <name evidence="3" type="ORF">SAMN06265367_102152</name>
</gene>
<organism evidence="3 4">
    <name type="scientific">Algoriphagus winogradskyi</name>
    <dbReference type="NCBI Taxonomy" id="237017"/>
    <lineage>
        <taxon>Bacteria</taxon>
        <taxon>Pseudomonadati</taxon>
        <taxon>Bacteroidota</taxon>
        <taxon>Cytophagia</taxon>
        <taxon>Cytophagales</taxon>
        <taxon>Cyclobacteriaceae</taxon>
        <taxon>Algoriphagus</taxon>
    </lineage>
</organism>
<dbReference type="Pfam" id="PF13432">
    <property type="entry name" value="TPR_16"/>
    <property type="match status" value="1"/>
</dbReference>
<protein>
    <submittedName>
        <fullName evidence="3">Tetratricopeptide repeat-containing protein</fullName>
    </submittedName>
</protein>
<dbReference type="Gene3D" id="1.25.40.10">
    <property type="entry name" value="Tetratricopeptide repeat domain"/>
    <property type="match status" value="1"/>
</dbReference>
<keyword evidence="1" id="KW-0802">TPR repeat</keyword>
<dbReference type="Proteomes" id="UP001157915">
    <property type="component" value="Unassembled WGS sequence"/>
</dbReference>
<evidence type="ECO:0000256" key="1">
    <source>
        <dbReference type="PROSITE-ProRule" id="PRU00339"/>
    </source>
</evidence>
<dbReference type="PROSITE" id="PS50005">
    <property type="entry name" value="TPR"/>
    <property type="match status" value="1"/>
</dbReference>
<evidence type="ECO:0000313" key="4">
    <source>
        <dbReference type="Proteomes" id="UP001157915"/>
    </source>
</evidence>
<keyword evidence="2" id="KW-0472">Membrane</keyword>
<sequence length="245" mass="28085">MNNKAQISSEDFELIENYLDGNLDSTSIAKVEARLSHEEDFRINVEEIRDLREGIQRAALKEKLNVFHMDIEKVQPEKNKIHLMYWAIAASISLFILAGIWWATQSISSQEKIFQSYYHTDPGLISTMSSAGDYEFARGMVDFKLGEYSEAVNRWDKLLADNPSSDTLNYFLGLSYLELDDFQKSKQLLGNVTGTEESYFYKDANWYLGLIMVKEGNFEAAIPLLDAADREESTMLISILEKEDK</sequence>
<proteinExistence type="predicted"/>
<feature type="repeat" description="TPR" evidence="1">
    <location>
        <begin position="132"/>
        <end position="165"/>
    </location>
</feature>
<dbReference type="InterPro" id="IPR011990">
    <property type="entry name" value="TPR-like_helical_dom_sf"/>
</dbReference>
<keyword evidence="2" id="KW-1133">Transmembrane helix</keyword>
<accession>A0ABY1NMT2</accession>
<dbReference type="EMBL" id="FXUA01000002">
    <property type="protein sequence ID" value="SMP12852.1"/>
    <property type="molecule type" value="Genomic_DNA"/>
</dbReference>
<dbReference type="SUPFAM" id="SSF48452">
    <property type="entry name" value="TPR-like"/>
    <property type="match status" value="1"/>
</dbReference>